<dbReference type="NCBIfam" id="TIGR03420">
    <property type="entry name" value="DnaA_homol_Hda"/>
    <property type="match status" value="1"/>
</dbReference>
<dbReference type="PANTHER" id="PTHR30050">
    <property type="entry name" value="CHROMOSOMAL REPLICATION INITIATOR PROTEIN DNAA"/>
    <property type="match status" value="1"/>
</dbReference>
<proteinExistence type="predicted"/>
<dbReference type="Pfam" id="PF22688">
    <property type="entry name" value="Hda_lid"/>
    <property type="match status" value="1"/>
</dbReference>
<protein>
    <submittedName>
        <fullName evidence="2">DnaA regulatory inactivator Hda</fullName>
    </submittedName>
</protein>
<evidence type="ECO:0000313" key="3">
    <source>
        <dbReference type="Proteomes" id="UP000033070"/>
    </source>
</evidence>
<evidence type="ECO:0000259" key="1">
    <source>
        <dbReference type="Pfam" id="PF22688"/>
    </source>
</evidence>
<dbReference type="OrthoDB" id="9784878at2"/>
<dbReference type="KEGG" id="fam:OYT1_ch2110"/>
<dbReference type="SUPFAM" id="SSF52540">
    <property type="entry name" value="P-loop containing nucleoside triphosphate hydrolases"/>
    <property type="match status" value="1"/>
</dbReference>
<dbReference type="Gene3D" id="3.40.50.300">
    <property type="entry name" value="P-loop containing nucleotide triphosphate hydrolases"/>
    <property type="match status" value="1"/>
</dbReference>
<dbReference type="GO" id="GO:0006270">
    <property type="term" value="P:DNA replication initiation"/>
    <property type="evidence" value="ECO:0007669"/>
    <property type="project" value="TreeGrafter"/>
</dbReference>
<feature type="domain" description="Hda lid" evidence="1">
    <location>
        <begin position="149"/>
        <end position="213"/>
    </location>
</feature>
<dbReference type="STRING" id="1188319.OYT1_01101"/>
<evidence type="ECO:0000313" key="2">
    <source>
        <dbReference type="EMBL" id="BBE51635.1"/>
    </source>
</evidence>
<reference evidence="2 3" key="1">
    <citation type="submission" date="2018-06" db="EMBL/GenBank/DDBJ databases">
        <title>OYT1 Genome Sequencing.</title>
        <authorList>
            <person name="Kato S."/>
            <person name="Itoh T."/>
            <person name="Ohkuma M."/>
        </authorList>
    </citation>
    <scope>NUCLEOTIDE SEQUENCE [LARGE SCALE GENOMIC DNA]</scope>
    <source>
        <strain evidence="2 3">OYT1</strain>
    </source>
</reference>
<dbReference type="GO" id="GO:0032297">
    <property type="term" value="P:negative regulation of DNA-templated DNA replication initiation"/>
    <property type="evidence" value="ECO:0007669"/>
    <property type="project" value="InterPro"/>
</dbReference>
<dbReference type="InterPro" id="IPR017788">
    <property type="entry name" value="Hda"/>
</dbReference>
<dbReference type="PANTHER" id="PTHR30050:SF5">
    <property type="entry name" value="DNAA REGULATORY INACTIVATOR HDA"/>
    <property type="match status" value="1"/>
</dbReference>
<dbReference type="GO" id="GO:0003688">
    <property type="term" value="F:DNA replication origin binding"/>
    <property type="evidence" value="ECO:0007669"/>
    <property type="project" value="TreeGrafter"/>
</dbReference>
<name>A0A2Z6GEN8_9PROT</name>
<sequence length="226" mass="24954">MNQLLLGIAPDWVPTLDNFVSGHNVELLERLRHALLGEGERSIYLWGEAGSGKSHLLRALVVAAQELGLSAEYAVANVPVVADVIAVDDVHTLDGEAQIALFALYNQMRDSGGLLLVSGTMAAMQLGLRDDLRTRLGWGLVYEVHCLSDEEKAQALQRHAYARGLELPSEVIQYLLRHGRRDLPALLTTLDALDELCLRLKRWPSVPLLREVMQTASQADLPFNTD</sequence>
<dbReference type="Proteomes" id="UP000033070">
    <property type="component" value="Chromosome"/>
</dbReference>
<gene>
    <name evidence="2" type="ORF">OYT1_ch2110</name>
</gene>
<dbReference type="InterPro" id="IPR027417">
    <property type="entry name" value="P-loop_NTPase"/>
</dbReference>
<dbReference type="EMBL" id="AP018738">
    <property type="protein sequence ID" value="BBE51635.1"/>
    <property type="molecule type" value="Genomic_DNA"/>
</dbReference>
<dbReference type="RefSeq" id="WP_062626286.1">
    <property type="nucleotide sequence ID" value="NZ_AP018738.1"/>
</dbReference>
<dbReference type="AlphaFoldDB" id="A0A2Z6GEN8"/>
<keyword evidence="3" id="KW-1185">Reference proteome</keyword>
<organism evidence="2 3">
    <name type="scientific">Ferriphaselus amnicola</name>
    <dbReference type="NCBI Taxonomy" id="1188319"/>
    <lineage>
        <taxon>Bacteria</taxon>
        <taxon>Pseudomonadati</taxon>
        <taxon>Pseudomonadota</taxon>
        <taxon>Betaproteobacteria</taxon>
        <taxon>Nitrosomonadales</taxon>
        <taxon>Gallionellaceae</taxon>
        <taxon>Ferriphaselus</taxon>
    </lineage>
</organism>
<dbReference type="GO" id="GO:0005886">
    <property type="term" value="C:plasma membrane"/>
    <property type="evidence" value="ECO:0007669"/>
    <property type="project" value="TreeGrafter"/>
</dbReference>
<dbReference type="Gene3D" id="1.10.8.60">
    <property type="match status" value="1"/>
</dbReference>
<accession>A0A2Z6GEN8</accession>
<dbReference type="InterPro" id="IPR055199">
    <property type="entry name" value="Hda_lid"/>
</dbReference>